<dbReference type="Pfam" id="PF11209">
    <property type="entry name" value="LmeA"/>
    <property type="match status" value="1"/>
</dbReference>
<sequence>MSNSSNPDVWRADPAATSTTAPGTPSGKKSGKKSGLWWKILVSVVAVLVILLVIAEFGVRAYAKNTVVDEIRSSLEEDGTELSEDPSVGFGASPMLLGLVQGKIPSMNASLPSTIQVDYEDGDQSRPVVSGQPAVDLDAKDISIKGESMLIDDLTLNTTMPPELLLAELQKSEAEGAEGAEGDQAQNDDSGESGDNPFSGALEGLISITGVNMNPDENTLDFEVSGGLATLSMTPEVTDGNLSMSLEDVKIFGMSLPESVAESLSDSLERSVNETSEDLEIQNAEVTEDGLKIQLHGNQVNMDEIDTSGALSTSDDSGEGESGNSGNSGSSTSGASEAQAA</sequence>
<feature type="region of interest" description="Disordered" evidence="1">
    <location>
        <begin position="1"/>
        <end position="32"/>
    </location>
</feature>
<dbReference type="InterPro" id="IPR021373">
    <property type="entry name" value="DUF2993"/>
</dbReference>
<comment type="caution">
    <text evidence="3">The sequence shown here is derived from an EMBL/GenBank/DDBJ whole genome shotgun (WGS) entry which is preliminary data.</text>
</comment>
<dbReference type="AlphaFoldDB" id="A0A9D1RMQ9"/>
<organism evidence="3 4">
    <name type="scientific">Candidatus Corynebacterium avicola</name>
    <dbReference type="NCBI Taxonomy" id="2838527"/>
    <lineage>
        <taxon>Bacteria</taxon>
        <taxon>Bacillati</taxon>
        <taxon>Actinomycetota</taxon>
        <taxon>Actinomycetes</taxon>
        <taxon>Mycobacteriales</taxon>
        <taxon>Corynebacteriaceae</taxon>
        <taxon>Corynebacterium</taxon>
    </lineage>
</organism>
<feature type="compositionally biased region" description="Low complexity" evidence="1">
    <location>
        <begin position="322"/>
        <end position="341"/>
    </location>
</feature>
<protein>
    <submittedName>
        <fullName evidence="3">DUF2993 domain-containing protein</fullName>
    </submittedName>
</protein>
<evidence type="ECO:0000256" key="2">
    <source>
        <dbReference type="SAM" id="Phobius"/>
    </source>
</evidence>
<keyword evidence="2" id="KW-1133">Transmembrane helix</keyword>
<feature type="compositionally biased region" description="Low complexity" evidence="1">
    <location>
        <begin position="14"/>
        <end position="28"/>
    </location>
</feature>
<feature type="region of interest" description="Disordered" evidence="1">
    <location>
        <begin position="297"/>
        <end position="341"/>
    </location>
</feature>
<accession>A0A9D1RMQ9</accession>
<proteinExistence type="predicted"/>
<feature type="region of interest" description="Disordered" evidence="1">
    <location>
        <begin position="173"/>
        <end position="202"/>
    </location>
</feature>
<evidence type="ECO:0000313" key="3">
    <source>
        <dbReference type="EMBL" id="HIW90754.1"/>
    </source>
</evidence>
<dbReference type="Proteomes" id="UP000824190">
    <property type="component" value="Unassembled WGS sequence"/>
</dbReference>
<feature type="transmembrane region" description="Helical" evidence="2">
    <location>
        <begin position="36"/>
        <end position="55"/>
    </location>
</feature>
<keyword evidence="2" id="KW-0472">Membrane</keyword>
<evidence type="ECO:0000313" key="4">
    <source>
        <dbReference type="Proteomes" id="UP000824190"/>
    </source>
</evidence>
<dbReference type="EMBL" id="DXGC01000037">
    <property type="protein sequence ID" value="HIW90754.1"/>
    <property type="molecule type" value="Genomic_DNA"/>
</dbReference>
<reference evidence="3" key="2">
    <citation type="submission" date="2021-04" db="EMBL/GenBank/DDBJ databases">
        <authorList>
            <person name="Gilroy R."/>
        </authorList>
    </citation>
    <scope>NUCLEOTIDE SEQUENCE</scope>
    <source>
        <strain evidence="3">CHK32-1732</strain>
    </source>
</reference>
<gene>
    <name evidence="3" type="ORF">H9870_03705</name>
</gene>
<keyword evidence="2" id="KW-0812">Transmembrane</keyword>
<reference evidence="3" key="1">
    <citation type="journal article" date="2021" name="PeerJ">
        <title>Extensive microbial diversity within the chicken gut microbiome revealed by metagenomics and culture.</title>
        <authorList>
            <person name="Gilroy R."/>
            <person name="Ravi A."/>
            <person name="Getino M."/>
            <person name="Pursley I."/>
            <person name="Horton D.L."/>
            <person name="Alikhan N.F."/>
            <person name="Baker D."/>
            <person name="Gharbi K."/>
            <person name="Hall N."/>
            <person name="Watson M."/>
            <person name="Adriaenssens E.M."/>
            <person name="Foster-Nyarko E."/>
            <person name="Jarju S."/>
            <person name="Secka A."/>
            <person name="Antonio M."/>
            <person name="Oren A."/>
            <person name="Chaudhuri R.R."/>
            <person name="La Ragione R."/>
            <person name="Hildebrand F."/>
            <person name="Pallen M.J."/>
        </authorList>
    </citation>
    <scope>NUCLEOTIDE SEQUENCE</scope>
    <source>
        <strain evidence="3">CHK32-1732</strain>
    </source>
</reference>
<name>A0A9D1RMQ9_9CORY</name>
<evidence type="ECO:0000256" key="1">
    <source>
        <dbReference type="SAM" id="MobiDB-lite"/>
    </source>
</evidence>